<feature type="binding site" evidence="11">
    <location>
        <position position="259"/>
    </location>
    <ligand>
        <name>Mg(2+)</name>
        <dbReference type="ChEBI" id="CHEBI:18420"/>
    </ligand>
</feature>
<feature type="active site" description="Proton acceptor" evidence="11">
    <location>
        <position position="242"/>
    </location>
</feature>
<evidence type="ECO:0000256" key="1">
    <source>
        <dbReference type="ARBA" id="ARBA00022490"/>
    </source>
</evidence>
<evidence type="ECO:0000313" key="14">
    <source>
        <dbReference type="Proteomes" id="UP000316688"/>
    </source>
</evidence>
<dbReference type="Gene3D" id="1.10.510.10">
    <property type="entry name" value="Transferase(Phosphotransferase) domain 1"/>
    <property type="match status" value="1"/>
</dbReference>
<dbReference type="NCBIfam" id="NF008738">
    <property type="entry name" value="PRK11768.1"/>
    <property type="match status" value="1"/>
</dbReference>
<comment type="cofactor">
    <cofactor evidence="11">
        <name>Mg(2+)</name>
        <dbReference type="ChEBI" id="CHEBI:18420"/>
    </cofactor>
</comment>
<reference evidence="13 14" key="1">
    <citation type="submission" date="2019-07" db="EMBL/GenBank/DDBJ databases">
        <title>Reclasification of Spiribacter aquaticus.</title>
        <authorList>
            <person name="Leon M.J."/>
            <person name="Sanchez-Porro C."/>
            <person name="Ventosa A."/>
        </authorList>
    </citation>
    <scope>NUCLEOTIDE SEQUENCE [LARGE SCALE GENOMIC DNA]</scope>
    <source>
        <strain evidence="13 14">SP30</strain>
    </source>
</reference>
<dbReference type="EC" id="2.7.11.1" evidence="11"/>
<keyword evidence="14" id="KW-1185">Reference proteome</keyword>
<dbReference type="Gene3D" id="1.20.1270.170">
    <property type="match status" value="1"/>
</dbReference>
<dbReference type="HAMAP" id="MF_01497">
    <property type="entry name" value="SrkA_kinase"/>
    <property type="match status" value="1"/>
</dbReference>
<feature type="binding site" evidence="11">
    <location>
        <position position="247"/>
    </location>
    <ligand>
        <name>Mg(2+)</name>
        <dbReference type="ChEBI" id="CHEBI:18420"/>
    </ligand>
</feature>
<comment type="subunit">
    <text evidence="11">Monomer.</text>
</comment>
<evidence type="ECO:0000256" key="2">
    <source>
        <dbReference type="ARBA" id="ARBA00022527"/>
    </source>
</evidence>
<protein>
    <recommendedName>
        <fullName evidence="11">Stress response kinase A</fullName>
        <ecNumber evidence="11">2.7.11.1</ecNumber>
    </recommendedName>
    <alternativeName>
        <fullName evidence="11">Serine/threonine-protein kinase SrkA</fullName>
    </alternativeName>
</protein>
<dbReference type="InterPro" id="IPR002575">
    <property type="entry name" value="Aminoglycoside_PTrfase"/>
</dbReference>
<gene>
    <name evidence="11" type="primary">srkA</name>
    <name evidence="13" type="ORF">FPL11_07580</name>
</gene>
<keyword evidence="1 11" id="KW-0963">Cytoplasm</keyword>
<keyword evidence="5 11" id="KW-0479">Metal-binding</keyword>
<dbReference type="Pfam" id="PF01636">
    <property type="entry name" value="APH"/>
    <property type="match status" value="1"/>
</dbReference>
<keyword evidence="4 11" id="KW-0808">Transferase</keyword>
<comment type="function">
    <text evidence="11">A protein kinase that phosphorylates Ser and Thr residues. Probably acts to suppress the effects of stress linked to accumulation of reactive oxygen species. Probably involved in the extracytoplasmic stress response.</text>
</comment>
<dbReference type="EMBL" id="VMKP01000003">
    <property type="protein sequence ID" value="TVO64505.1"/>
    <property type="molecule type" value="Genomic_DNA"/>
</dbReference>
<comment type="caution">
    <text evidence="13">The sequence shown here is derived from an EMBL/GenBank/DDBJ whole genome shotgun (WGS) entry which is preliminary data.</text>
</comment>
<proteinExistence type="inferred from homology"/>
<dbReference type="PANTHER" id="PTHR39573">
    <property type="entry name" value="STRESS RESPONSE KINASE A"/>
    <property type="match status" value="1"/>
</dbReference>
<evidence type="ECO:0000256" key="3">
    <source>
        <dbReference type="ARBA" id="ARBA00022553"/>
    </source>
</evidence>
<name>A0A557RH98_9GAMM</name>
<evidence type="ECO:0000256" key="5">
    <source>
        <dbReference type="ARBA" id="ARBA00022723"/>
    </source>
</evidence>
<evidence type="ECO:0000256" key="8">
    <source>
        <dbReference type="ARBA" id="ARBA00022840"/>
    </source>
</evidence>
<feature type="active site" evidence="11">
    <location>
        <position position="259"/>
    </location>
</feature>
<comment type="catalytic activity">
    <reaction evidence="11">
        <text>L-threonyl-[protein] + ATP = O-phospho-L-threonyl-[protein] + ADP + H(+)</text>
        <dbReference type="Rhea" id="RHEA:46608"/>
        <dbReference type="Rhea" id="RHEA-COMP:11060"/>
        <dbReference type="Rhea" id="RHEA-COMP:11605"/>
        <dbReference type="ChEBI" id="CHEBI:15378"/>
        <dbReference type="ChEBI" id="CHEBI:30013"/>
        <dbReference type="ChEBI" id="CHEBI:30616"/>
        <dbReference type="ChEBI" id="CHEBI:61977"/>
        <dbReference type="ChEBI" id="CHEBI:456216"/>
        <dbReference type="EC" id="2.7.11.1"/>
    </reaction>
</comment>
<dbReference type="Proteomes" id="UP000316688">
    <property type="component" value="Unassembled WGS sequence"/>
</dbReference>
<dbReference type="GO" id="GO:0004674">
    <property type="term" value="F:protein serine/threonine kinase activity"/>
    <property type="evidence" value="ECO:0007669"/>
    <property type="project" value="UniProtKB-UniRule"/>
</dbReference>
<keyword evidence="7 11" id="KW-0418">Kinase</keyword>
<evidence type="ECO:0000256" key="7">
    <source>
        <dbReference type="ARBA" id="ARBA00022777"/>
    </source>
</evidence>
<dbReference type="GO" id="GO:0106310">
    <property type="term" value="F:protein serine kinase activity"/>
    <property type="evidence" value="ECO:0007669"/>
    <property type="project" value="RHEA"/>
</dbReference>
<dbReference type="Gene3D" id="3.30.200.70">
    <property type="match status" value="1"/>
</dbReference>
<comment type="similarity">
    <text evidence="11">Belongs to the SrkA/RdoA protein kinase family.</text>
</comment>
<evidence type="ECO:0000259" key="12">
    <source>
        <dbReference type="Pfam" id="PF01636"/>
    </source>
</evidence>
<dbReference type="GO" id="GO:0000287">
    <property type="term" value="F:magnesium ion binding"/>
    <property type="evidence" value="ECO:0007669"/>
    <property type="project" value="UniProtKB-UniRule"/>
</dbReference>
<keyword evidence="8 11" id="KW-0067">ATP-binding</keyword>
<comment type="catalytic activity">
    <reaction evidence="11">
        <text>L-seryl-[protein] + ATP = O-phospho-L-seryl-[protein] + ADP + H(+)</text>
        <dbReference type="Rhea" id="RHEA:17989"/>
        <dbReference type="Rhea" id="RHEA-COMP:9863"/>
        <dbReference type="Rhea" id="RHEA-COMP:11604"/>
        <dbReference type="ChEBI" id="CHEBI:15378"/>
        <dbReference type="ChEBI" id="CHEBI:29999"/>
        <dbReference type="ChEBI" id="CHEBI:30616"/>
        <dbReference type="ChEBI" id="CHEBI:83421"/>
        <dbReference type="ChEBI" id="CHEBI:456216"/>
        <dbReference type="EC" id="2.7.11.1"/>
    </reaction>
</comment>
<organism evidence="13 14">
    <name type="scientific">Spiribacter aquaticus</name>
    <dbReference type="NCBI Taxonomy" id="1935996"/>
    <lineage>
        <taxon>Bacteria</taxon>
        <taxon>Pseudomonadati</taxon>
        <taxon>Pseudomonadota</taxon>
        <taxon>Gammaproteobacteria</taxon>
        <taxon>Chromatiales</taxon>
        <taxon>Ectothiorhodospiraceae</taxon>
        <taxon>Spiribacter</taxon>
    </lineage>
</organism>
<dbReference type="InterPro" id="IPR032882">
    <property type="entry name" value="SrkA/RdoA"/>
</dbReference>
<evidence type="ECO:0000313" key="13">
    <source>
        <dbReference type="EMBL" id="TVO64505.1"/>
    </source>
</evidence>
<keyword evidence="9 11" id="KW-0460">Magnesium</keyword>
<dbReference type="GO" id="GO:0005737">
    <property type="term" value="C:cytoplasm"/>
    <property type="evidence" value="ECO:0007669"/>
    <property type="project" value="UniProtKB-SubCell"/>
</dbReference>
<comment type="subcellular location">
    <subcellularLocation>
        <location evidence="11">Cytoplasm</location>
    </subcellularLocation>
</comment>
<keyword evidence="6 11" id="KW-0547">Nucleotide-binding</keyword>
<keyword evidence="3 11" id="KW-0597">Phosphoprotein</keyword>
<dbReference type="GO" id="GO:0005524">
    <property type="term" value="F:ATP binding"/>
    <property type="evidence" value="ECO:0007669"/>
    <property type="project" value="UniProtKB-UniRule"/>
</dbReference>
<keyword evidence="10 11" id="KW-0346">Stress response</keyword>
<dbReference type="InterPro" id="IPR011009">
    <property type="entry name" value="Kinase-like_dom_sf"/>
</dbReference>
<feature type="site" description="ATP" evidence="11">
    <location>
        <position position="75"/>
    </location>
</feature>
<dbReference type="PANTHER" id="PTHR39573:SF1">
    <property type="entry name" value="STRESS RESPONSE KINASE A"/>
    <property type="match status" value="1"/>
</dbReference>
<dbReference type="AlphaFoldDB" id="A0A557RH98"/>
<keyword evidence="2 11" id="KW-0723">Serine/threonine-protein kinase</keyword>
<dbReference type="SUPFAM" id="SSF56112">
    <property type="entry name" value="Protein kinase-like (PK-like)"/>
    <property type="match status" value="1"/>
</dbReference>
<feature type="domain" description="Aminoglycoside phosphotransferase" evidence="12">
    <location>
        <begin position="74"/>
        <end position="306"/>
    </location>
</feature>
<evidence type="ECO:0000256" key="6">
    <source>
        <dbReference type="ARBA" id="ARBA00022741"/>
    </source>
</evidence>
<evidence type="ECO:0000256" key="4">
    <source>
        <dbReference type="ARBA" id="ARBA00022679"/>
    </source>
</evidence>
<evidence type="ECO:0000256" key="11">
    <source>
        <dbReference type="HAMAP-Rule" id="MF_01497"/>
    </source>
</evidence>
<accession>A0A557RH98</accession>
<evidence type="ECO:0000256" key="10">
    <source>
        <dbReference type="ARBA" id="ARBA00023016"/>
    </source>
</evidence>
<evidence type="ECO:0000256" key="9">
    <source>
        <dbReference type="ARBA" id="ARBA00022842"/>
    </source>
</evidence>
<sequence>MIPTSRGSRSGVWRPSHRISPRSGSVFVKHRPSLSVAEESGPLDHPFAALQPALILDMVEAAGVQADGRLLALNSYENRVYQLGVEDGTPLILKVYRPGRWSDEAIIEEHAFARQLAGHDIPIVPPISLDGHTLHHAAGFRFALYPRRGGHAPELDQAATREWLGRLLGRLHTVGEAAEFAHRPLLDPDVMGRQSRDWLLEAGWIPAALAGAYRAVTDELLSAIDEAWARAGQSAAVRLHGDFHPGNILWTQAGPHLVDLDDCRTGPAIQDLWMLLSGERAERTLQLSDLVAGYEQFREFDPRELHLLEALRTLRMMNYAAWLARRWHDPAFPAAFPWFGSERYWDEHVLALREQLSAMQTPPLAV</sequence>